<dbReference type="RefSeq" id="WP_148699554.1">
    <property type="nucleotide sequence ID" value="NZ_CP007174.1"/>
</dbReference>
<dbReference type="Proteomes" id="UP000028194">
    <property type="component" value="Chromosome"/>
</dbReference>
<gene>
    <name evidence="2" type="ORF">NTE_00536</name>
</gene>
<dbReference type="SUPFAM" id="SSF54593">
    <property type="entry name" value="Glyoxalase/Bleomycin resistance protein/Dihydroxybiphenyl dioxygenase"/>
    <property type="match status" value="1"/>
</dbReference>
<accession>A0A075MP99</accession>
<dbReference type="eggNOG" id="arCOG02708">
    <property type="taxonomic scope" value="Archaea"/>
</dbReference>
<organism evidence="2 3">
    <name type="scientific">Candidatus Nitrososphaera evergladensis SR1</name>
    <dbReference type="NCBI Taxonomy" id="1459636"/>
    <lineage>
        <taxon>Archaea</taxon>
        <taxon>Nitrososphaerota</taxon>
        <taxon>Nitrososphaeria</taxon>
        <taxon>Nitrososphaerales</taxon>
        <taxon>Nitrososphaeraceae</taxon>
        <taxon>Nitrososphaera</taxon>
    </lineage>
</organism>
<dbReference type="InterPro" id="IPR004360">
    <property type="entry name" value="Glyas_Fos-R_dOase_dom"/>
</dbReference>
<dbReference type="AlphaFoldDB" id="A0A075MP99"/>
<name>A0A075MP99_9ARCH</name>
<evidence type="ECO:0000259" key="1">
    <source>
        <dbReference type="PROSITE" id="PS51819"/>
    </source>
</evidence>
<dbReference type="Pfam" id="PF00903">
    <property type="entry name" value="Glyoxalase"/>
    <property type="match status" value="1"/>
</dbReference>
<dbReference type="HOGENOM" id="CLU_1860616_0_0_2"/>
<dbReference type="KEGG" id="nev:NTE_00536"/>
<dbReference type="Gene3D" id="3.10.180.10">
    <property type="entry name" value="2,3-Dihydroxybiphenyl 1,2-Dioxygenase, domain 1"/>
    <property type="match status" value="1"/>
</dbReference>
<reference evidence="2 3" key="1">
    <citation type="journal article" date="2014" name="PLoS ONE">
        <title>Genome Sequence of Candidatus Nitrososphaera evergladensis from Group I.1b Enriched from Everglades Soil Reveals Novel Genomic Features of the Ammonia-Oxidizing Archaea.</title>
        <authorList>
            <person name="Zhalnina K.V."/>
            <person name="Dias R."/>
            <person name="Leonard M.T."/>
            <person name="Dorr de Quadros P."/>
            <person name="Camargo F.A."/>
            <person name="Drew J.C."/>
            <person name="Farmerie W.G."/>
            <person name="Daroub S.H."/>
            <person name="Triplett E.W."/>
        </authorList>
    </citation>
    <scope>NUCLEOTIDE SEQUENCE [LARGE SCALE GENOMIC DNA]</scope>
    <source>
        <strain evidence="2 3">SR1</strain>
    </source>
</reference>
<dbReference type="STRING" id="1459636.NTE_00536"/>
<evidence type="ECO:0000313" key="2">
    <source>
        <dbReference type="EMBL" id="AIF82617.1"/>
    </source>
</evidence>
<dbReference type="InterPro" id="IPR029068">
    <property type="entry name" value="Glyas_Bleomycin-R_OHBP_Dase"/>
</dbReference>
<feature type="domain" description="VOC" evidence="1">
    <location>
        <begin position="6"/>
        <end position="118"/>
    </location>
</feature>
<dbReference type="OrthoDB" id="376004at2157"/>
<dbReference type="EMBL" id="CP007174">
    <property type="protein sequence ID" value="AIF82617.1"/>
    <property type="molecule type" value="Genomic_DNA"/>
</dbReference>
<keyword evidence="3" id="KW-1185">Reference proteome</keyword>
<evidence type="ECO:0000313" key="3">
    <source>
        <dbReference type="Proteomes" id="UP000028194"/>
    </source>
</evidence>
<proteinExistence type="predicted"/>
<dbReference type="PROSITE" id="PS51819">
    <property type="entry name" value="VOC"/>
    <property type="match status" value="1"/>
</dbReference>
<dbReference type="GeneID" id="41596408"/>
<sequence>MMMFKSLDFLYVPAPDIESSVKYYTQVLGGKLLWKIHAYGVWVACIELSKDEKRPYVLLADHIKKNDVMLIYQVENLENAARQLKSRGWKEESRVEIPPGPCCTFRDPADNALVIYENKRPYVMQEFRGKIDSAPPT</sequence>
<dbReference type="InterPro" id="IPR037523">
    <property type="entry name" value="VOC_core"/>
</dbReference>
<protein>
    <submittedName>
        <fullName evidence="2">Glyoxalase-like domain</fullName>
    </submittedName>
</protein>